<dbReference type="InterPro" id="IPR027417">
    <property type="entry name" value="P-loop_NTPase"/>
</dbReference>
<keyword evidence="3" id="KW-1185">Reference proteome</keyword>
<organism evidence="2 3">
    <name type="scientific">Penicillium cosmopolitanum</name>
    <dbReference type="NCBI Taxonomy" id="1131564"/>
    <lineage>
        <taxon>Eukaryota</taxon>
        <taxon>Fungi</taxon>
        <taxon>Dikarya</taxon>
        <taxon>Ascomycota</taxon>
        <taxon>Pezizomycotina</taxon>
        <taxon>Eurotiomycetes</taxon>
        <taxon>Eurotiomycetidae</taxon>
        <taxon>Eurotiales</taxon>
        <taxon>Aspergillaceae</taxon>
        <taxon>Penicillium</taxon>
    </lineage>
</organism>
<evidence type="ECO:0000256" key="1">
    <source>
        <dbReference type="SAM" id="MobiDB-lite"/>
    </source>
</evidence>
<dbReference type="SUPFAM" id="SSF52540">
    <property type="entry name" value="P-loop containing nucleoside triphosphate hydrolases"/>
    <property type="match status" value="1"/>
</dbReference>
<dbReference type="PANTHER" id="PTHR48419">
    <property type="entry name" value="SULFOTRANSFERASE DOMAIN-CONTAINING PROTEIN"/>
    <property type="match status" value="1"/>
</dbReference>
<dbReference type="RefSeq" id="XP_056490178.1">
    <property type="nucleotide sequence ID" value="XM_056630876.1"/>
</dbReference>
<dbReference type="EMBL" id="JAPZBU010000006">
    <property type="protein sequence ID" value="KAJ5398126.1"/>
    <property type="molecule type" value="Genomic_DNA"/>
</dbReference>
<evidence type="ECO:0008006" key="4">
    <source>
        <dbReference type="Google" id="ProtNLM"/>
    </source>
</evidence>
<dbReference type="AlphaFoldDB" id="A0A9W9W466"/>
<feature type="region of interest" description="Disordered" evidence="1">
    <location>
        <begin position="318"/>
        <end position="338"/>
    </location>
</feature>
<evidence type="ECO:0000313" key="3">
    <source>
        <dbReference type="Proteomes" id="UP001147747"/>
    </source>
</evidence>
<dbReference type="OrthoDB" id="3650366at2759"/>
<dbReference type="GeneID" id="81369856"/>
<comment type="caution">
    <text evidence="2">The sequence shown here is derived from an EMBL/GenBank/DDBJ whole genome shotgun (WGS) entry which is preliminary data.</text>
</comment>
<dbReference type="PANTHER" id="PTHR48419:SF1">
    <property type="entry name" value="SULFOTRANSFERASE DOMAIN-CONTAINING PROTEIN"/>
    <property type="match status" value="1"/>
</dbReference>
<gene>
    <name evidence="2" type="ORF">N7509_006239</name>
</gene>
<dbReference type="Proteomes" id="UP001147747">
    <property type="component" value="Unassembled WGS sequence"/>
</dbReference>
<name>A0A9W9W466_9EURO</name>
<accession>A0A9W9W466</accession>
<dbReference type="InterPro" id="IPR053226">
    <property type="entry name" value="Pyrrolopyrazine_biosynth_F"/>
</dbReference>
<evidence type="ECO:0000313" key="2">
    <source>
        <dbReference type="EMBL" id="KAJ5398126.1"/>
    </source>
</evidence>
<proteinExistence type="predicted"/>
<sequence length="365" mass="41446">MQKSSQKPRRHTPFSTASGLIHAVKDRNVSFLLTVNATTLYHPFPRPWLSPIPPPAASTSPATPRRLLLISVPRTASNLLLKILNIQNQPQFHSSPKGGYFFYPAFSSAAQNGHLAKSPEQWSQEDKQSVKKGFQGCLEALEDESSVAQKNNKAMFAKEHAFWFFNPAALHKMRTGCEDHEFFKELRSDMPEAYGPSSWSPGNETILSDEYMQSWQYAFIIRHPALSWPSMYRAMVKIAKEGYMDEDGIKGSSLTNMTMHWSRMLYDWCLEQPDVSVAPPVVDAHDLIHSPEIVYKLCEQTGLDKSALQFEWGGQNEQKKSDIWASPEPDVDQQQRDMHRRAASIMLSTLEDSKGYRQGQGTREH</sequence>
<protein>
    <recommendedName>
        <fullName evidence="4">Sulfotransferase domain-containing protein</fullName>
    </recommendedName>
</protein>
<reference evidence="2" key="1">
    <citation type="submission" date="2022-12" db="EMBL/GenBank/DDBJ databases">
        <authorList>
            <person name="Petersen C."/>
        </authorList>
    </citation>
    <scope>NUCLEOTIDE SEQUENCE</scope>
    <source>
        <strain evidence="2">IBT 29677</strain>
    </source>
</reference>
<reference evidence="2" key="2">
    <citation type="journal article" date="2023" name="IMA Fungus">
        <title>Comparative genomic study of the Penicillium genus elucidates a diverse pangenome and 15 lateral gene transfer events.</title>
        <authorList>
            <person name="Petersen C."/>
            <person name="Sorensen T."/>
            <person name="Nielsen M.R."/>
            <person name="Sondergaard T.E."/>
            <person name="Sorensen J.L."/>
            <person name="Fitzpatrick D.A."/>
            <person name="Frisvad J.C."/>
            <person name="Nielsen K.L."/>
        </authorList>
    </citation>
    <scope>NUCLEOTIDE SEQUENCE</scope>
    <source>
        <strain evidence="2">IBT 29677</strain>
    </source>
</reference>